<sequence>MLVRLLRNGEPSGMATPFKTYPLDPSLEDCKIWEGGRAVSAFQGLFEPERCGIAQVKFVTASSMHGDPSMRLVSEASKAFPGRSVGCVLTVGTGSRKMNRPSKTYASNATPPTRLRDEITGKDHKSFRFDESITLPDIGFSDITKWAACRAHTIAYMEANRIDVDACSLVFSETPQNVVLGSKDTFHLPYPLRLEHGFLGRQDIFVTSRRQISVPPRSYTRRP</sequence>
<evidence type="ECO:0000313" key="2">
    <source>
        <dbReference type="Proteomes" id="UP000566819"/>
    </source>
</evidence>
<comment type="caution">
    <text evidence="1">The sequence shown here is derived from an EMBL/GenBank/DDBJ whole genome shotgun (WGS) entry which is preliminary data.</text>
</comment>
<gene>
    <name evidence="1" type="ORF">G7Y89_g5864</name>
</gene>
<protein>
    <submittedName>
        <fullName evidence="1">Uncharacterized protein</fullName>
    </submittedName>
</protein>
<dbReference type="OrthoDB" id="1658288at2759"/>
<evidence type="ECO:0000313" key="1">
    <source>
        <dbReference type="EMBL" id="KAF4632263.1"/>
    </source>
</evidence>
<proteinExistence type="predicted"/>
<keyword evidence="2" id="KW-1185">Reference proteome</keyword>
<dbReference type="EMBL" id="JAAMPI010000363">
    <property type="protein sequence ID" value="KAF4632263.1"/>
    <property type="molecule type" value="Genomic_DNA"/>
</dbReference>
<dbReference type="Gene3D" id="3.40.1090.10">
    <property type="entry name" value="Cytosolic phospholipase A2 catalytic domain"/>
    <property type="match status" value="1"/>
</dbReference>
<accession>A0A8H4W307</accession>
<reference evidence="1 2" key="1">
    <citation type="submission" date="2020-03" db="EMBL/GenBank/DDBJ databases">
        <title>Draft Genome Sequence of Cudoniella acicularis.</title>
        <authorList>
            <person name="Buettner E."/>
            <person name="Kellner H."/>
        </authorList>
    </citation>
    <scope>NUCLEOTIDE SEQUENCE [LARGE SCALE GENOMIC DNA]</scope>
    <source>
        <strain evidence="1 2">DSM 108380</strain>
    </source>
</reference>
<dbReference type="AlphaFoldDB" id="A0A8H4W307"/>
<organism evidence="1 2">
    <name type="scientific">Cudoniella acicularis</name>
    <dbReference type="NCBI Taxonomy" id="354080"/>
    <lineage>
        <taxon>Eukaryota</taxon>
        <taxon>Fungi</taxon>
        <taxon>Dikarya</taxon>
        <taxon>Ascomycota</taxon>
        <taxon>Pezizomycotina</taxon>
        <taxon>Leotiomycetes</taxon>
        <taxon>Helotiales</taxon>
        <taxon>Tricladiaceae</taxon>
        <taxon>Cudoniella</taxon>
    </lineage>
</organism>
<dbReference type="Proteomes" id="UP000566819">
    <property type="component" value="Unassembled WGS sequence"/>
</dbReference>
<name>A0A8H4W307_9HELO</name>